<dbReference type="AlphaFoldDB" id="A0A7K9MW48"/>
<comment type="caution">
    <text evidence="12">The sequence shown here is derived from an EMBL/GenBank/DDBJ whole genome shotgun (WGS) entry which is preliminary data.</text>
</comment>
<proteinExistence type="inferred from homology"/>
<dbReference type="GO" id="GO:0051301">
    <property type="term" value="P:cell division"/>
    <property type="evidence" value="ECO:0007669"/>
    <property type="project" value="UniProtKB-KW"/>
</dbReference>
<evidence type="ECO:0000256" key="8">
    <source>
        <dbReference type="ARBA" id="ARBA00023212"/>
    </source>
</evidence>
<dbReference type="GO" id="GO:0031023">
    <property type="term" value="P:microtubule organizing center organization"/>
    <property type="evidence" value="ECO:0007669"/>
    <property type="project" value="TreeGrafter"/>
</dbReference>
<evidence type="ECO:0000256" key="10">
    <source>
        <dbReference type="SAM" id="Coils"/>
    </source>
</evidence>
<dbReference type="OrthoDB" id="2159690at2759"/>
<evidence type="ECO:0000256" key="2">
    <source>
        <dbReference type="ARBA" id="ARBA00009645"/>
    </source>
</evidence>
<comment type="subcellular location">
    <subcellularLocation>
        <location evidence="1">Cytoplasm</location>
        <location evidence="1">Cytoskeleton</location>
        <location evidence="1">Spindle</location>
    </subcellularLocation>
</comment>
<feature type="coiled-coil region" evidence="10">
    <location>
        <begin position="88"/>
        <end position="125"/>
    </location>
</feature>
<keyword evidence="13" id="KW-1185">Reference proteome</keyword>
<keyword evidence="9" id="KW-0131">Cell cycle</keyword>
<dbReference type="Proteomes" id="UP000527232">
    <property type="component" value="Unassembled WGS sequence"/>
</dbReference>
<dbReference type="Pfam" id="PF14932">
    <property type="entry name" value="HAUS-augmin3"/>
    <property type="match status" value="1"/>
</dbReference>
<dbReference type="PANTHER" id="PTHR19378">
    <property type="entry name" value="GOLGIN- RELATED"/>
    <property type="match status" value="1"/>
</dbReference>
<comment type="similarity">
    <text evidence="2">Belongs to the HAUS3 family.</text>
</comment>
<evidence type="ECO:0000256" key="6">
    <source>
        <dbReference type="ARBA" id="ARBA00022776"/>
    </source>
</evidence>
<dbReference type="EMBL" id="VWZR01019051">
    <property type="protein sequence ID" value="NXH78735.1"/>
    <property type="molecule type" value="Genomic_DNA"/>
</dbReference>
<feature type="non-terminal residue" evidence="12">
    <location>
        <position position="609"/>
    </location>
</feature>
<dbReference type="GO" id="GO:0005815">
    <property type="term" value="C:microtubule organizing center"/>
    <property type="evidence" value="ECO:0007669"/>
    <property type="project" value="TreeGrafter"/>
</dbReference>
<keyword evidence="6" id="KW-0498">Mitosis</keyword>
<dbReference type="GO" id="GO:0070652">
    <property type="term" value="C:HAUS complex"/>
    <property type="evidence" value="ECO:0007669"/>
    <property type="project" value="InterPro"/>
</dbReference>
<sequence>IMSCGNDFVETLKKMGYPKADELDGEDFDWLFESSEDKSFLEWFCGNVNEQHVVSEKELQDFDSLLESGKPVLEGNALDEVLKTLKPIDSKNSSQEEEEEEEEELKKLEDEFQTLQKLKKLQIHRHNKLQMMVSANSHKLQTLKSKEEETRKDLKKGLEVFTAANNKLSNELLSLTEAAKKLASFFTASDSDQGSGPHPVFFSQLSLDKYLSQEEQSTAALTSYIKKHFYQGMSEWVENSHEDSFQLADISKQVTCDETKEVCEESQEMARLQTAYICAQHQLIQMQAEEESVNSAIKCAESILQSLNNKDIGKQENLDAKISSLNDEVSTIKQEITQINNEELLPLLKENARLLSAPVVKRYLDHQIAQQDYDASRQDEICKHLIRQKASFELIELAYEMELKKHKEICCELENLVESLKQSSNEVQQRLQVITEQTQRAKPRNIISSKDGFSCRLYQLLEGENKKQQLFKTYKSLEQMAQKLKQDCATAQDQLAASSQEQSLLLSKLKSDVDTLHDALYHGGNQIQLSSRELTEQFHQLEVDLNKLNQLLMDLIADVKSKRNFLESNKLYQMERNLYVYFFKDEDHLKEMVEKLEQQSEAKASGLED</sequence>
<evidence type="ECO:0000313" key="12">
    <source>
        <dbReference type="EMBL" id="NXH78735.1"/>
    </source>
</evidence>
<gene>
    <name evidence="12" type="primary">Haus3</name>
    <name evidence="12" type="ORF">HYDTET_R09354</name>
</gene>
<protein>
    <submittedName>
        <fullName evidence="12">HAUS3 protein</fullName>
    </submittedName>
</protein>
<keyword evidence="5" id="KW-0493">Microtubule</keyword>
<evidence type="ECO:0000256" key="9">
    <source>
        <dbReference type="ARBA" id="ARBA00023306"/>
    </source>
</evidence>
<evidence type="ECO:0000256" key="5">
    <source>
        <dbReference type="ARBA" id="ARBA00022701"/>
    </source>
</evidence>
<keyword evidence="4" id="KW-0132">Cell division</keyword>
<evidence type="ECO:0000259" key="11">
    <source>
        <dbReference type="Pfam" id="PF14932"/>
    </source>
</evidence>
<feature type="non-terminal residue" evidence="12">
    <location>
        <position position="1"/>
    </location>
</feature>
<feature type="coiled-coil region" evidence="10">
    <location>
        <begin position="531"/>
        <end position="558"/>
    </location>
</feature>
<dbReference type="InterPro" id="IPR032733">
    <property type="entry name" value="HAUS3_N"/>
</dbReference>
<reference evidence="12 13" key="1">
    <citation type="submission" date="2019-09" db="EMBL/GenBank/DDBJ databases">
        <title>Bird 10,000 Genomes (B10K) Project - Family phase.</title>
        <authorList>
            <person name="Zhang G."/>
        </authorList>
    </citation>
    <scope>NUCLEOTIDE SEQUENCE [LARGE SCALE GENOMIC DNA]</scope>
    <source>
        <strain evidence="12">B10K-DU-001-32</strain>
        <tissue evidence="12">Muscle</tissue>
    </source>
</reference>
<dbReference type="GO" id="GO:0072686">
    <property type="term" value="C:mitotic spindle"/>
    <property type="evidence" value="ECO:0007669"/>
    <property type="project" value="TreeGrafter"/>
</dbReference>
<evidence type="ECO:0000256" key="4">
    <source>
        <dbReference type="ARBA" id="ARBA00022618"/>
    </source>
</evidence>
<evidence type="ECO:0000256" key="7">
    <source>
        <dbReference type="ARBA" id="ARBA00023054"/>
    </source>
</evidence>
<accession>A0A7K9MW48</accession>
<evidence type="ECO:0000313" key="13">
    <source>
        <dbReference type="Proteomes" id="UP000527232"/>
    </source>
</evidence>
<feature type="coiled-coil region" evidence="10">
    <location>
        <begin position="467"/>
        <end position="501"/>
    </location>
</feature>
<evidence type="ECO:0000256" key="1">
    <source>
        <dbReference type="ARBA" id="ARBA00004186"/>
    </source>
</evidence>
<dbReference type="GO" id="GO:0051225">
    <property type="term" value="P:spindle assembly"/>
    <property type="evidence" value="ECO:0007669"/>
    <property type="project" value="InterPro"/>
</dbReference>
<dbReference type="InterPro" id="IPR026206">
    <property type="entry name" value="HAUS3"/>
</dbReference>
<keyword evidence="7 10" id="KW-0175">Coiled coil</keyword>
<dbReference type="GO" id="GO:0005874">
    <property type="term" value="C:microtubule"/>
    <property type="evidence" value="ECO:0007669"/>
    <property type="project" value="UniProtKB-KW"/>
</dbReference>
<keyword evidence="8" id="KW-0206">Cytoskeleton</keyword>
<dbReference type="PRINTS" id="PR02089">
    <property type="entry name" value="HAUSAUGMINL3"/>
</dbReference>
<keyword evidence="3" id="KW-0963">Cytoplasm</keyword>
<dbReference type="PANTHER" id="PTHR19378:SF3">
    <property type="entry name" value="HAUS AUGMIN LIKE COMPLEX SUBUNIT 3"/>
    <property type="match status" value="1"/>
</dbReference>
<organism evidence="12 13">
    <name type="scientific">Oceanodroma tethys</name>
    <name type="common">Wedge-rumped storm-petrel</name>
    <name type="synonym">Hydrobates tethys</name>
    <dbReference type="NCBI Taxonomy" id="79633"/>
    <lineage>
        <taxon>Eukaryota</taxon>
        <taxon>Metazoa</taxon>
        <taxon>Chordata</taxon>
        <taxon>Craniata</taxon>
        <taxon>Vertebrata</taxon>
        <taxon>Euteleostomi</taxon>
        <taxon>Archelosauria</taxon>
        <taxon>Archosauria</taxon>
        <taxon>Dinosauria</taxon>
        <taxon>Saurischia</taxon>
        <taxon>Theropoda</taxon>
        <taxon>Coelurosauria</taxon>
        <taxon>Aves</taxon>
        <taxon>Neognathae</taxon>
        <taxon>Neoaves</taxon>
        <taxon>Aequornithes</taxon>
        <taxon>Procellariiformes</taxon>
        <taxon>Hydrobatidae</taxon>
        <taxon>Oceanodroma</taxon>
    </lineage>
</organism>
<name>A0A7K9MW48_OCETE</name>
<evidence type="ECO:0000256" key="3">
    <source>
        <dbReference type="ARBA" id="ARBA00022490"/>
    </source>
</evidence>
<feature type="domain" description="HAUS augmin-like complex subunit 3 N-terminal" evidence="11">
    <location>
        <begin position="30"/>
        <end position="289"/>
    </location>
</feature>
<feature type="coiled-coil region" evidence="10">
    <location>
        <begin position="315"/>
        <end position="342"/>
    </location>
</feature>